<evidence type="ECO:0000313" key="2">
    <source>
        <dbReference type="Proteomes" id="UP001459277"/>
    </source>
</evidence>
<accession>A0AAW2CTS9</accession>
<comment type="caution">
    <text evidence="1">The sequence shown here is derived from an EMBL/GenBank/DDBJ whole genome shotgun (WGS) entry which is preliminary data.</text>
</comment>
<organism evidence="1 2">
    <name type="scientific">Lithocarpus litseifolius</name>
    <dbReference type="NCBI Taxonomy" id="425828"/>
    <lineage>
        <taxon>Eukaryota</taxon>
        <taxon>Viridiplantae</taxon>
        <taxon>Streptophyta</taxon>
        <taxon>Embryophyta</taxon>
        <taxon>Tracheophyta</taxon>
        <taxon>Spermatophyta</taxon>
        <taxon>Magnoliopsida</taxon>
        <taxon>eudicotyledons</taxon>
        <taxon>Gunneridae</taxon>
        <taxon>Pentapetalae</taxon>
        <taxon>rosids</taxon>
        <taxon>fabids</taxon>
        <taxon>Fagales</taxon>
        <taxon>Fagaceae</taxon>
        <taxon>Lithocarpus</taxon>
    </lineage>
</organism>
<name>A0AAW2CTS9_9ROSI</name>
<dbReference type="EMBL" id="JAZDWU010000005">
    <property type="protein sequence ID" value="KAL0001219.1"/>
    <property type="molecule type" value="Genomic_DNA"/>
</dbReference>
<evidence type="ECO:0000313" key="1">
    <source>
        <dbReference type="EMBL" id="KAL0001219.1"/>
    </source>
</evidence>
<protein>
    <submittedName>
        <fullName evidence="1">Uncharacterized protein</fullName>
    </submittedName>
</protein>
<reference evidence="1 2" key="1">
    <citation type="submission" date="2024-01" db="EMBL/GenBank/DDBJ databases">
        <title>A telomere-to-telomere, gap-free genome of sweet tea (Lithocarpus litseifolius).</title>
        <authorList>
            <person name="Zhou J."/>
        </authorList>
    </citation>
    <scope>NUCLEOTIDE SEQUENCE [LARGE SCALE GENOMIC DNA]</scope>
    <source>
        <strain evidence="1">Zhou-2022a</strain>
        <tissue evidence="1">Leaf</tissue>
    </source>
</reference>
<proteinExistence type="predicted"/>
<dbReference type="AlphaFoldDB" id="A0AAW2CTS9"/>
<dbReference type="Proteomes" id="UP001459277">
    <property type="component" value="Unassembled WGS sequence"/>
</dbReference>
<sequence length="137" mass="15304">MVDFAFIRKETPSILFFFARLEVFLESSGGHCPHVSLFVPHDYGAFRLVLTSLFPLIRCSLIAYHLEMTAIKYRDSDVRSSELETGLSSSGKSTNKDFEIVVSKPLSSSKPSSSLSSIPFHAFSESCLLESRHLKPI</sequence>
<gene>
    <name evidence="1" type="ORF">SO802_015000</name>
</gene>
<keyword evidence="2" id="KW-1185">Reference proteome</keyword>